<feature type="chain" id="PRO_5037152126" evidence="1">
    <location>
        <begin position="19"/>
        <end position="271"/>
    </location>
</feature>
<accession>A0A937G0D3</accession>
<dbReference type="InterPro" id="IPR050583">
    <property type="entry name" value="Mycobacterial_A85_antigen"/>
</dbReference>
<comment type="caution">
    <text evidence="2">The sequence shown here is derived from an EMBL/GenBank/DDBJ whole genome shotgun (WGS) entry which is preliminary data.</text>
</comment>
<evidence type="ECO:0000256" key="1">
    <source>
        <dbReference type="SAM" id="SignalP"/>
    </source>
</evidence>
<evidence type="ECO:0000313" key="2">
    <source>
        <dbReference type="EMBL" id="MBL6447816.1"/>
    </source>
</evidence>
<dbReference type="InterPro" id="IPR000801">
    <property type="entry name" value="Esterase-like"/>
</dbReference>
<keyword evidence="1" id="KW-0732">Signal</keyword>
<dbReference type="RefSeq" id="WP_202857349.1">
    <property type="nucleotide sequence ID" value="NZ_JAEUGD010000053.1"/>
</dbReference>
<gene>
    <name evidence="2" type="ORF">JMN32_15965</name>
</gene>
<name>A0A937G0D3_9BACT</name>
<dbReference type="AlphaFoldDB" id="A0A937G0D3"/>
<feature type="signal peptide" evidence="1">
    <location>
        <begin position="1"/>
        <end position="18"/>
    </location>
</feature>
<organism evidence="2 3">
    <name type="scientific">Fulvivirga marina</name>
    <dbReference type="NCBI Taxonomy" id="2494733"/>
    <lineage>
        <taxon>Bacteria</taxon>
        <taxon>Pseudomonadati</taxon>
        <taxon>Bacteroidota</taxon>
        <taxon>Cytophagia</taxon>
        <taxon>Cytophagales</taxon>
        <taxon>Fulvivirgaceae</taxon>
        <taxon>Fulvivirga</taxon>
    </lineage>
</organism>
<reference evidence="2" key="1">
    <citation type="submission" date="2021-01" db="EMBL/GenBank/DDBJ databases">
        <title>Fulvivirga kasyanovii gen. nov., sp nov., a novel member of the phylum Bacteroidetes isolated from seawater in a mussel farm.</title>
        <authorList>
            <person name="Zhao L.-H."/>
            <person name="Wang Z.-J."/>
        </authorList>
    </citation>
    <scope>NUCLEOTIDE SEQUENCE</scope>
    <source>
        <strain evidence="2">29W222</strain>
    </source>
</reference>
<sequence>MKKVLFLVLALTGHLALARDVDTLVVMSNSMHKEVKNVVITPADYSQTEKPYPVVYILHGATDDYRFWPEYVPEVHEFADRYRMILVFPDGAKTSWYFDSPIDSTFKYETYVSKELVNSVDQNYNTIENRTGRAITGLSMGGHGAFYLAFRHPDIWGAAGSTSGGMDFRPFPDRWDIAKRLGSFDQYPENWERNTVINMVPLIDKSSLTLIFDCGTDDFFYEGNKALHEKLLNRNIPHTYIENPGGHALDYWLKSIKYHMIFFEDYFAESK</sequence>
<dbReference type="Pfam" id="PF00756">
    <property type="entry name" value="Esterase"/>
    <property type="match status" value="1"/>
</dbReference>
<dbReference type="EMBL" id="JAEUGD010000053">
    <property type="protein sequence ID" value="MBL6447816.1"/>
    <property type="molecule type" value="Genomic_DNA"/>
</dbReference>
<dbReference type="InterPro" id="IPR029058">
    <property type="entry name" value="AB_hydrolase_fold"/>
</dbReference>
<dbReference type="Gene3D" id="3.40.50.1820">
    <property type="entry name" value="alpha/beta hydrolase"/>
    <property type="match status" value="1"/>
</dbReference>
<protein>
    <submittedName>
        <fullName evidence="2">Esterase family protein</fullName>
    </submittedName>
</protein>
<dbReference type="PANTHER" id="PTHR48098">
    <property type="entry name" value="ENTEROCHELIN ESTERASE-RELATED"/>
    <property type="match status" value="1"/>
</dbReference>
<dbReference type="PANTHER" id="PTHR48098:SF1">
    <property type="entry name" value="DIACYLGLYCEROL ACYLTRANSFERASE_MYCOLYLTRANSFERASE AG85A"/>
    <property type="match status" value="1"/>
</dbReference>
<dbReference type="GO" id="GO:0016747">
    <property type="term" value="F:acyltransferase activity, transferring groups other than amino-acyl groups"/>
    <property type="evidence" value="ECO:0007669"/>
    <property type="project" value="TreeGrafter"/>
</dbReference>
<dbReference type="SUPFAM" id="SSF53474">
    <property type="entry name" value="alpha/beta-Hydrolases"/>
    <property type="match status" value="1"/>
</dbReference>
<keyword evidence="3" id="KW-1185">Reference proteome</keyword>
<dbReference type="Proteomes" id="UP000614216">
    <property type="component" value="Unassembled WGS sequence"/>
</dbReference>
<evidence type="ECO:0000313" key="3">
    <source>
        <dbReference type="Proteomes" id="UP000614216"/>
    </source>
</evidence>
<proteinExistence type="predicted"/>